<sequence>MGRGSEGAAPGGVRVLATGLTNANWDDLLLIRNILWIPHAFQQLLSGKKTPTLCGVIPAFELFVKSWKELQQTEKDAINIIQGGLDKLQVYSNRAKAVPAYTVAMILNPQIKLDYYKDHAPLQVSTARALFLREVRPYFDTIQRQRSISAAVSSQIEGICEPEPVQNIYPKGTPRRICCQHAIQETSEQSPAEILGLAASSSTSSLNSTTGNSLKEELQSYLNDTSGKDCIDILAYWQENQLKFPVLFHASLDYLAIQASSVPCEWVFSSAKETMTTWRSHICLELMEALQMLKFSLNHRQGLNFSRGAAQNLREELEEYLQSIGPDT</sequence>
<keyword evidence="3" id="KW-0863">Zinc-finger</keyword>
<evidence type="ECO:0000259" key="6">
    <source>
        <dbReference type="Pfam" id="PF05699"/>
    </source>
</evidence>
<evidence type="ECO:0000256" key="5">
    <source>
        <dbReference type="ARBA" id="ARBA00023242"/>
    </source>
</evidence>
<evidence type="ECO:0000256" key="3">
    <source>
        <dbReference type="ARBA" id="ARBA00022771"/>
    </source>
</evidence>
<name>A0A8H5ERS2_9AGAR</name>
<dbReference type="PANTHER" id="PTHR46481">
    <property type="entry name" value="ZINC FINGER BED DOMAIN-CONTAINING PROTEIN 4"/>
    <property type="match status" value="1"/>
</dbReference>
<dbReference type="GO" id="GO:0008270">
    <property type="term" value="F:zinc ion binding"/>
    <property type="evidence" value="ECO:0007669"/>
    <property type="project" value="UniProtKB-KW"/>
</dbReference>
<evidence type="ECO:0000256" key="2">
    <source>
        <dbReference type="ARBA" id="ARBA00022723"/>
    </source>
</evidence>
<reference evidence="7 8" key="1">
    <citation type="journal article" date="2020" name="ISME J.">
        <title>Uncovering the hidden diversity of litter-decomposition mechanisms in mushroom-forming fungi.</title>
        <authorList>
            <person name="Floudas D."/>
            <person name="Bentzer J."/>
            <person name="Ahren D."/>
            <person name="Johansson T."/>
            <person name="Persson P."/>
            <person name="Tunlid A."/>
        </authorList>
    </citation>
    <scope>NUCLEOTIDE SEQUENCE [LARGE SCALE GENOMIC DNA]</scope>
    <source>
        <strain evidence="7 8">CBS 101986</strain>
    </source>
</reference>
<dbReference type="Pfam" id="PF05699">
    <property type="entry name" value="Dimer_Tnp_hAT"/>
    <property type="match status" value="1"/>
</dbReference>
<accession>A0A8H5ERS2</accession>
<keyword evidence="5" id="KW-0539">Nucleus</keyword>
<dbReference type="GO" id="GO:0005634">
    <property type="term" value="C:nucleus"/>
    <property type="evidence" value="ECO:0007669"/>
    <property type="project" value="UniProtKB-SubCell"/>
</dbReference>
<dbReference type="SUPFAM" id="SSF53098">
    <property type="entry name" value="Ribonuclease H-like"/>
    <property type="match status" value="1"/>
</dbReference>
<dbReference type="OrthoDB" id="3172935at2759"/>
<comment type="subcellular location">
    <subcellularLocation>
        <location evidence="1">Nucleus</location>
    </subcellularLocation>
</comment>
<keyword evidence="4" id="KW-0862">Zinc</keyword>
<dbReference type="EMBL" id="JAACJJ010000058">
    <property type="protein sequence ID" value="KAF5309959.1"/>
    <property type="molecule type" value="Genomic_DNA"/>
</dbReference>
<dbReference type="InterPro" id="IPR012337">
    <property type="entry name" value="RNaseH-like_sf"/>
</dbReference>
<keyword evidence="8" id="KW-1185">Reference proteome</keyword>
<evidence type="ECO:0000256" key="4">
    <source>
        <dbReference type="ARBA" id="ARBA00022833"/>
    </source>
</evidence>
<dbReference type="InterPro" id="IPR008906">
    <property type="entry name" value="HATC_C_dom"/>
</dbReference>
<evidence type="ECO:0000313" key="7">
    <source>
        <dbReference type="EMBL" id="KAF5309959.1"/>
    </source>
</evidence>
<dbReference type="GO" id="GO:0046983">
    <property type="term" value="F:protein dimerization activity"/>
    <property type="evidence" value="ECO:0007669"/>
    <property type="project" value="InterPro"/>
</dbReference>
<dbReference type="AlphaFoldDB" id="A0A8H5ERS2"/>
<keyword evidence="2" id="KW-0479">Metal-binding</keyword>
<proteinExistence type="predicted"/>
<evidence type="ECO:0000313" key="8">
    <source>
        <dbReference type="Proteomes" id="UP000567179"/>
    </source>
</evidence>
<evidence type="ECO:0000256" key="1">
    <source>
        <dbReference type="ARBA" id="ARBA00004123"/>
    </source>
</evidence>
<dbReference type="PANTHER" id="PTHR46481:SF10">
    <property type="entry name" value="ZINC FINGER BED DOMAIN-CONTAINING PROTEIN 39"/>
    <property type="match status" value="1"/>
</dbReference>
<organism evidence="7 8">
    <name type="scientific">Psilocybe cf. subviscida</name>
    <dbReference type="NCBI Taxonomy" id="2480587"/>
    <lineage>
        <taxon>Eukaryota</taxon>
        <taxon>Fungi</taxon>
        <taxon>Dikarya</taxon>
        <taxon>Basidiomycota</taxon>
        <taxon>Agaricomycotina</taxon>
        <taxon>Agaricomycetes</taxon>
        <taxon>Agaricomycetidae</taxon>
        <taxon>Agaricales</taxon>
        <taxon>Agaricineae</taxon>
        <taxon>Strophariaceae</taxon>
        <taxon>Psilocybe</taxon>
    </lineage>
</organism>
<feature type="domain" description="HAT C-terminal dimerisation" evidence="6">
    <location>
        <begin position="217"/>
        <end position="294"/>
    </location>
</feature>
<dbReference type="InterPro" id="IPR052035">
    <property type="entry name" value="ZnF_BED_domain_contain"/>
</dbReference>
<dbReference type="Proteomes" id="UP000567179">
    <property type="component" value="Unassembled WGS sequence"/>
</dbReference>
<protein>
    <recommendedName>
        <fullName evidence="6">HAT C-terminal dimerisation domain-containing protein</fullName>
    </recommendedName>
</protein>
<comment type="caution">
    <text evidence="7">The sequence shown here is derived from an EMBL/GenBank/DDBJ whole genome shotgun (WGS) entry which is preliminary data.</text>
</comment>
<gene>
    <name evidence="7" type="ORF">D9619_010441</name>
</gene>